<comment type="caution">
    <text evidence="3">The sequence shown here is derived from an EMBL/GenBank/DDBJ whole genome shotgun (WGS) entry which is preliminary data.</text>
</comment>
<dbReference type="GO" id="GO:0016020">
    <property type="term" value="C:membrane"/>
    <property type="evidence" value="ECO:0007669"/>
    <property type="project" value="InterPro"/>
</dbReference>
<dbReference type="Gene3D" id="1.10.1450.10">
    <property type="entry name" value="Tetraspanin"/>
    <property type="match status" value="1"/>
</dbReference>
<keyword evidence="3" id="KW-0489">Methyltransferase</keyword>
<proteinExistence type="predicted"/>
<feature type="transmembrane region" description="Helical" evidence="2">
    <location>
        <begin position="91"/>
        <end position="114"/>
    </location>
</feature>
<dbReference type="EMBL" id="LNIX01000002">
    <property type="protein sequence ID" value="OXA61091.1"/>
    <property type="molecule type" value="Genomic_DNA"/>
</dbReference>
<keyword evidence="3" id="KW-0808">Transferase</keyword>
<feature type="region of interest" description="Disordered" evidence="1">
    <location>
        <begin position="441"/>
        <end position="464"/>
    </location>
</feature>
<evidence type="ECO:0000256" key="1">
    <source>
        <dbReference type="SAM" id="MobiDB-lite"/>
    </source>
</evidence>
<feature type="transmembrane region" description="Helical" evidence="2">
    <location>
        <begin position="49"/>
        <end position="71"/>
    </location>
</feature>
<keyword evidence="2" id="KW-0472">Membrane</keyword>
<dbReference type="OrthoDB" id="10054572at2759"/>
<keyword evidence="4" id="KW-1185">Reference proteome</keyword>
<feature type="compositionally biased region" description="Basic and acidic residues" evidence="1">
    <location>
        <begin position="1084"/>
        <end position="1102"/>
    </location>
</feature>
<dbReference type="InterPro" id="IPR008952">
    <property type="entry name" value="Tetraspanin_EC2_sf"/>
</dbReference>
<evidence type="ECO:0000313" key="4">
    <source>
        <dbReference type="Proteomes" id="UP000198287"/>
    </source>
</evidence>
<reference evidence="3 4" key="1">
    <citation type="submission" date="2015-12" db="EMBL/GenBank/DDBJ databases">
        <title>The genome of Folsomia candida.</title>
        <authorList>
            <person name="Faddeeva A."/>
            <person name="Derks M.F."/>
            <person name="Anvar Y."/>
            <person name="Smit S."/>
            <person name="Van Straalen N."/>
            <person name="Roelofs D."/>
        </authorList>
    </citation>
    <scope>NUCLEOTIDE SEQUENCE [LARGE SCALE GENOMIC DNA]</scope>
    <source>
        <strain evidence="3 4">VU population</strain>
        <tissue evidence="3">Whole body</tissue>
    </source>
</reference>
<feature type="transmembrane region" description="Helical" evidence="2">
    <location>
        <begin position="6"/>
        <end position="28"/>
    </location>
</feature>
<dbReference type="AlphaFoldDB" id="A0A226EW75"/>
<evidence type="ECO:0000256" key="2">
    <source>
        <dbReference type="SAM" id="Phobius"/>
    </source>
</evidence>
<keyword evidence="2" id="KW-1133">Transmembrane helix</keyword>
<protein>
    <submittedName>
        <fullName evidence="3">Putrescine N-methyltransferase 4</fullName>
    </submittedName>
</protein>
<feature type="region of interest" description="Disordered" evidence="1">
    <location>
        <begin position="1049"/>
        <end position="1121"/>
    </location>
</feature>
<dbReference type="GO" id="GO:0008168">
    <property type="term" value="F:methyltransferase activity"/>
    <property type="evidence" value="ECO:0007669"/>
    <property type="project" value="UniProtKB-KW"/>
</dbReference>
<feature type="compositionally biased region" description="Basic and acidic residues" evidence="1">
    <location>
        <begin position="1049"/>
        <end position="1063"/>
    </location>
</feature>
<dbReference type="OMA" id="HQHAHYI"/>
<sequence>MRWFRLSAILCVSITVLMAVTFAAVIVSMCTNASHTKAMDSDPYYNGTLGIYIIIIIVQVCFISSSFLAYYVSFINWRNNYQMDHSVRRKFIMWMFMWSVFALLDLGVAIFAIVRGKEPQEEMASLYETFSKYNQDTKFVGHFERYQRENGCCGVYGPDDWLMVQLRSGMGGGGGGGGFQSLDYGFRQNPSTGKCHLTPPTIPMGCGRKILEELHIQLATYAGLMILQTLAALAAACFAGYSFFYWLEKEVIVIPEDEVSNLIVLEPESSTSVVTGASGYYGEGPNSGSGFYPGGGGGGEYLQGGSRGPSYMGGGGSGSRGPSYMGGGSGSGSYRTPTNMPTGYYPGLVASNGTQKTAGGSGGGGASGMGGVGVGVPPGTMQTINGVPPPPGSGQMGLAGVPTTAGGVPGGSGGPPRDATLAMLSAAGPFDAGSRPMGASNRIGSGSSRNTYNYQAPPGAQQSMRVSRRTMMRGASGGGPPPPMVVSKPHSANHMLHAQERALGGKILGEMHVDHKKDPDNVGNIADEAMGKHGHRAHHATVAIVRNKKPPKPKKLFADSFGSGSGHHGQTGHLAEDIAEMTGNPDIIRHKVDDVVLPVEHGGGGQIPRGGYLKALTARRKEEELIEEQAKRGRGGTGSVSGMDAQNILSSFLEPVAVAHANNHSLEQEATPLIQAHTPSGVIVPVIGSHQDAHYLNPEAGSHEKAHYLHNSGEHQQAHYLGAGSHQNAHYLGAGSHENAHYLGAGSHQKAHYLNPGSHQNAHYLGAGSHENAHYLGAGSHQNAHYLNAGSRTGSHQHAHYLNDGGGGTRKGSHQNAHYLNHGSHQHAHYLENGEKGQHQHAHYINGTEAGHHGNAHYLNAGSHQNAHYLNGEKGQHQHAHYINDPERGQHQHAHYINDPERGQHQHAHYINDPERGQHQHAHYINDPERGQHQHAHYIDDTERGQHQHAHYINDPERGQHEHTHYVNDPERGQHEHTHYINGETETQGHSHDRGQHENAHYINQEAHHERGQHGHAHYLERGQNAHKHQKNNTRGSHQNAHYLNDEGRHRHEHERGQHEHTHYLGSQGTSRHNNSKTGRGHKGQHENAHYIEKVRETEQGRSRSRHNNSAGGGIPSGTTRTIRTGFLGGPHGTNEIFNHEMHGTRKGNEFDRATNKWSVRTVVLFKNPNPFGDEDD</sequence>
<dbReference type="STRING" id="158441.A0A226EW75"/>
<accession>A0A226EW75</accession>
<keyword evidence="2" id="KW-0812">Transmembrane</keyword>
<feature type="compositionally biased region" description="Polar residues" evidence="1">
    <location>
        <begin position="442"/>
        <end position="464"/>
    </location>
</feature>
<gene>
    <name evidence="3" type="ORF">Fcan01_04168</name>
</gene>
<organism evidence="3 4">
    <name type="scientific">Folsomia candida</name>
    <name type="common">Springtail</name>
    <dbReference type="NCBI Taxonomy" id="158441"/>
    <lineage>
        <taxon>Eukaryota</taxon>
        <taxon>Metazoa</taxon>
        <taxon>Ecdysozoa</taxon>
        <taxon>Arthropoda</taxon>
        <taxon>Hexapoda</taxon>
        <taxon>Collembola</taxon>
        <taxon>Entomobryomorpha</taxon>
        <taxon>Isotomoidea</taxon>
        <taxon>Isotomidae</taxon>
        <taxon>Proisotominae</taxon>
        <taxon>Folsomia</taxon>
    </lineage>
</organism>
<dbReference type="Proteomes" id="UP000198287">
    <property type="component" value="Unassembled WGS sequence"/>
</dbReference>
<feature type="region of interest" description="Disordered" evidence="1">
    <location>
        <begin position="955"/>
        <end position="975"/>
    </location>
</feature>
<feature type="compositionally biased region" description="Polar residues" evidence="1">
    <location>
        <begin position="1065"/>
        <end position="1078"/>
    </location>
</feature>
<dbReference type="SUPFAM" id="SSF48652">
    <property type="entry name" value="Tetraspanin"/>
    <property type="match status" value="1"/>
</dbReference>
<evidence type="ECO:0000313" key="3">
    <source>
        <dbReference type="EMBL" id="OXA61091.1"/>
    </source>
</evidence>
<name>A0A226EW75_FOLCA</name>
<dbReference type="GO" id="GO:0032259">
    <property type="term" value="P:methylation"/>
    <property type="evidence" value="ECO:0007669"/>
    <property type="project" value="UniProtKB-KW"/>
</dbReference>